<sequence>MSHIPKSTKQNLSNSSPSQIDKNKKVFITPNSYAVLNTDEDNVLTTPSTSTTKDPDSPPQKAHNAKPVAPPIHIKNISNFSAFNTIVKKQHIKQMPIMS</sequence>
<dbReference type="EMBL" id="CARXXK010000106">
    <property type="protein sequence ID" value="CAI6369890.1"/>
    <property type="molecule type" value="Genomic_DNA"/>
</dbReference>
<feature type="region of interest" description="Disordered" evidence="1">
    <location>
        <begin position="38"/>
        <end position="73"/>
    </location>
</feature>
<reference evidence="5 6" key="1">
    <citation type="submission" date="2023-01" db="EMBL/GenBank/DDBJ databases">
        <authorList>
            <person name="Whitehead M."/>
        </authorList>
    </citation>
    <scope>NUCLEOTIDE SEQUENCE [LARGE SCALE GENOMIC DNA]</scope>
</reference>
<gene>
    <name evidence="2" type="ORF">MEUPH1_LOCUS24071</name>
    <name evidence="3" type="ORF">MEUPH1_LOCUS24073</name>
    <name evidence="4" type="ORF">MEUPH1_LOCUS24074</name>
    <name evidence="5" type="ORF">MEUPH1_LOCUS24077</name>
</gene>
<dbReference type="AlphaFoldDB" id="A0AAV0XNF6"/>
<dbReference type="EMBL" id="CARXXK010000106">
    <property type="protein sequence ID" value="CAI6369893.1"/>
    <property type="molecule type" value="Genomic_DNA"/>
</dbReference>
<evidence type="ECO:0000313" key="2">
    <source>
        <dbReference type="EMBL" id="CAI6369886.1"/>
    </source>
</evidence>
<protein>
    <submittedName>
        <fullName evidence="5">Uncharacterized protein</fullName>
    </submittedName>
</protein>
<comment type="caution">
    <text evidence="5">The sequence shown here is derived from an EMBL/GenBank/DDBJ whole genome shotgun (WGS) entry which is preliminary data.</text>
</comment>
<organism evidence="5 6">
    <name type="scientific">Macrosiphum euphorbiae</name>
    <name type="common">potato aphid</name>
    <dbReference type="NCBI Taxonomy" id="13131"/>
    <lineage>
        <taxon>Eukaryota</taxon>
        <taxon>Metazoa</taxon>
        <taxon>Ecdysozoa</taxon>
        <taxon>Arthropoda</taxon>
        <taxon>Hexapoda</taxon>
        <taxon>Insecta</taxon>
        <taxon>Pterygota</taxon>
        <taxon>Neoptera</taxon>
        <taxon>Paraneoptera</taxon>
        <taxon>Hemiptera</taxon>
        <taxon>Sternorrhyncha</taxon>
        <taxon>Aphidomorpha</taxon>
        <taxon>Aphidoidea</taxon>
        <taxon>Aphididae</taxon>
        <taxon>Macrosiphini</taxon>
        <taxon>Macrosiphum</taxon>
    </lineage>
</organism>
<keyword evidence="6" id="KW-1185">Reference proteome</keyword>
<name>A0AAV0XNF6_9HEMI</name>
<dbReference type="EMBL" id="CARXXK010000106">
    <property type="protein sequence ID" value="CAI6369889.1"/>
    <property type="molecule type" value="Genomic_DNA"/>
</dbReference>
<feature type="compositionally biased region" description="Polar residues" evidence="1">
    <location>
        <begin position="1"/>
        <end position="20"/>
    </location>
</feature>
<proteinExistence type="predicted"/>
<dbReference type="Proteomes" id="UP001160148">
    <property type="component" value="Unassembled WGS sequence"/>
</dbReference>
<evidence type="ECO:0000313" key="3">
    <source>
        <dbReference type="EMBL" id="CAI6369889.1"/>
    </source>
</evidence>
<evidence type="ECO:0000313" key="4">
    <source>
        <dbReference type="EMBL" id="CAI6369890.1"/>
    </source>
</evidence>
<evidence type="ECO:0000313" key="5">
    <source>
        <dbReference type="EMBL" id="CAI6369893.1"/>
    </source>
</evidence>
<evidence type="ECO:0000313" key="6">
    <source>
        <dbReference type="Proteomes" id="UP001160148"/>
    </source>
</evidence>
<dbReference type="EMBL" id="CARXXK010000106">
    <property type="protein sequence ID" value="CAI6369886.1"/>
    <property type="molecule type" value="Genomic_DNA"/>
</dbReference>
<feature type="region of interest" description="Disordered" evidence="1">
    <location>
        <begin position="1"/>
        <end position="25"/>
    </location>
</feature>
<accession>A0AAV0XNF6</accession>
<evidence type="ECO:0000256" key="1">
    <source>
        <dbReference type="SAM" id="MobiDB-lite"/>
    </source>
</evidence>